<protein>
    <submittedName>
        <fullName evidence="2">Alpha/beta hydrolase fold protein</fullName>
        <ecNumber evidence="2">3.1.1.1</ecNumber>
    </submittedName>
</protein>
<evidence type="ECO:0000313" key="2">
    <source>
        <dbReference type="EMBL" id="SQI61225.1"/>
    </source>
</evidence>
<dbReference type="InterPro" id="IPR029058">
    <property type="entry name" value="AB_hydrolase_fold"/>
</dbReference>
<dbReference type="KEGG" id="blen:NCTC4824_03148"/>
<dbReference type="InterPro" id="IPR050266">
    <property type="entry name" value="AB_hydrolase_sf"/>
</dbReference>
<dbReference type="Proteomes" id="UP000249134">
    <property type="component" value="Chromosome 1"/>
</dbReference>
<reference evidence="2 3" key="1">
    <citation type="submission" date="2018-06" db="EMBL/GenBank/DDBJ databases">
        <authorList>
            <consortium name="Pathogen Informatics"/>
            <person name="Doyle S."/>
        </authorList>
    </citation>
    <scope>NUCLEOTIDE SEQUENCE [LARGE SCALE GENOMIC DNA]</scope>
    <source>
        <strain evidence="2 3">NCTC4824</strain>
    </source>
</reference>
<dbReference type="InterPro" id="IPR000639">
    <property type="entry name" value="Epox_hydrolase-like"/>
</dbReference>
<feature type="domain" description="AB hydrolase-1" evidence="1">
    <location>
        <begin position="14"/>
        <end position="240"/>
    </location>
</feature>
<proteinExistence type="predicted"/>
<sequence length="270" mass="31119">MLHYRQYKSDPANPWVTLIHGAGGSSSIWYKQIKEYRKSFNVLSIDLRGHGRSRKGLWKKDDSFVEVTADVIRVLDYLQIKKSHFIGISLGTIVIQTLVQEYPDRVTSQILGGAVIKLDIRTKLLIGIANAVKHIVPYMYLYKLYAWILMPHSNHNESRLAFINQAKKMCQKEFIKWFALTKSINPYLRSLQLQANNVPTLFVMGEEDYLFLSPVKELVHKQPDLNLITIKDSGHVCNIDQPETFNEVTIQFIHQIHELLLGQEKVQVSS</sequence>
<keyword evidence="2" id="KW-0378">Hydrolase</keyword>
<evidence type="ECO:0000259" key="1">
    <source>
        <dbReference type="Pfam" id="PF00561"/>
    </source>
</evidence>
<dbReference type="GO" id="GO:0106435">
    <property type="term" value="F:carboxylesterase activity"/>
    <property type="evidence" value="ECO:0007669"/>
    <property type="project" value="UniProtKB-EC"/>
</dbReference>
<dbReference type="STRING" id="1348624.GCA_001591545_03629"/>
<dbReference type="EMBL" id="LS483476">
    <property type="protein sequence ID" value="SQI61225.1"/>
    <property type="molecule type" value="Genomic_DNA"/>
</dbReference>
<keyword evidence="3" id="KW-1185">Reference proteome</keyword>
<dbReference type="PANTHER" id="PTHR43798">
    <property type="entry name" value="MONOACYLGLYCEROL LIPASE"/>
    <property type="match status" value="1"/>
</dbReference>
<dbReference type="RefSeq" id="WP_066145515.1">
    <property type="nucleotide sequence ID" value="NZ_CBCSGM010000008.1"/>
</dbReference>
<name>A0A2X4Z9Y2_LEDLE</name>
<accession>A0A2X4Z9Y2</accession>
<dbReference type="Gene3D" id="3.40.50.1820">
    <property type="entry name" value="alpha/beta hydrolase"/>
    <property type="match status" value="1"/>
</dbReference>
<evidence type="ECO:0000313" key="3">
    <source>
        <dbReference type="Proteomes" id="UP000249134"/>
    </source>
</evidence>
<dbReference type="PRINTS" id="PR00412">
    <property type="entry name" value="EPOXHYDRLASE"/>
</dbReference>
<dbReference type="EC" id="3.1.1.1" evidence="2"/>
<gene>
    <name evidence="2" type="primary">nap</name>
    <name evidence="2" type="ORF">NCTC4824_03148</name>
</gene>
<dbReference type="SUPFAM" id="SSF53474">
    <property type="entry name" value="alpha/beta-Hydrolases"/>
    <property type="match status" value="1"/>
</dbReference>
<organism evidence="2 3">
    <name type="scientific">Lederbergia lenta</name>
    <name type="common">Bacillus lentus</name>
    <dbReference type="NCBI Taxonomy" id="1467"/>
    <lineage>
        <taxon>Bacteria</taxon>
        <taxon>Bacillati</taxon>
        <taxon>Bacillota</taxon>
        <taxon>Bacilli</taxon>
        <taxon>Bacillales</taxon>
        <taxon>Bacillaceae</taxon>
        <taxon>Lederbergia</taxon>
    </lineage>
</organism>
<dbReference type="Pfam" id="PF00561">
    <property type="entry name" value="Abhydrolase_1"/>
    <property type="match status" value="1"/>
</dbReference>
<dbReference type="InterPro" id="IPR000073">
    <property type="entry name" value="AB_hydrolase_1"/>
</dbReference>
<dbReference type="AlphaFoldDB" id="A0A2X4Z9Y2"/>